<dbReference type="PANTHER" id="PTHR19375">
    <property type="entry name" value="HEAT SHOCK PROTEIN 70KDA"/>
    <property type="match status" value="1"/>
</dbReference>
<comment type="caution">
    <text evidence="4">The sequence shown here is derived from an EMBL/GenBank/DDBJ whole genome shotgun (WGS) entry which is preliminary data.</text>
</comment>
<protein>
    <recommendedName>
        <fullName evidence="6">Heat shock protein 70</fullName>
    </recommendedName>
</protein>
<comment type="similarity">
    <text evidence="1">Belongs to the heat shock protein 70 family.</text>
</comment>
<dbReference type="InterPro" id="IPR018181">
    <property type="entry name" value="Heat_shock_70_CS"/>
</dbReference>
<evidence type="ECO:0008006" key="6">
    <source>
        <dbReference type="Google" id="ProtNLM"/>
    </source>
</evidence>
<reference evidence="4 5" key="1">
    <citation type="journal article" date="2023" name="G3 (Bethesda)">
        <title>A chromosome-length genome assembly and annotation of blackberry (Rubus argutus, cv. 'Hillquist').</title>
        <authorList>
            <person name="Bruna T."/>
            <person name="Aryal R."/>
            <person name="Dudchenko O."/>
            <person name="Sargent D.J."/>
            <person name="Mead D."/>
            <person name="Buti M."/>
            <person name="Cavallini A."/>
            <person name="Hytonen T."/>
            <person name="Andres J."/>
            <person name="Pham M."/>
            <person name="Weisz D."/>
            <person name="Mascagni F."/>
            <person name="Usai G."/>
            <person name="Natali L."/>
            <person name="Bassil N."/>
            <person name="Fernandez G.E."/>
            <person name="Lomsadze A."/>
            <person name="Armour M."/>
            <person name="Olukolu B."/>
            <person name="Poorten T."/>
            <person name="Britton C."/>
            <person name="Davik J."/>
            <person name="Ashrafi H."/>
            <person name="Aiden E.L."/>
            <person name="Borodovsky M."/>
            <person name="Worthington M."/>
        </authorList>
    </citation>
    <scope>NUCLEOTIDE SEQUENCE [LARGE SCALE GENOMIC DNA]</scope>
    <source>
        <strain evidence="4">PI 553951</strain>
    </source>
</reference>
<dbReference type="SUPFAM" id="SSF100920">
    <property type="entry name" value="Heat shock protein 70kD (HSP70), peptide-binding domain"/>
    <property type="match status" value="1"/>
</dbReference>
<keyword evidence="2" id="KW-0547">Nucleotide-binding</keyword>
<gene>
    <name evidence="4" type="ORF">M0R45_029281</name>
</gene>
<keyword evidence="5" id="KW-1185">Reference proteome</keyword>
<dbReference type="GO" id="GO:0005524">
    <property type="term" value="F:ATP binding"/>
    <property type="evidence" value="ECO:0007669"/>
    <property type="project" value="UniProtKB-KW"/>
</dbReference>
<dbReference type="AlphaFoldDB" id="A0AAW1W761"/>
<dbReference type="Gene3D" id="2.60.34.10">
    <property type="entry name" value="Substrate Binding Domain Of DNAk, Chain A, domain 1"/>
    <property type="match status" value="1"/>
</dbReference>
<evidence type="ECO:0000313" key="5">
    <source>
        <dbReference type="Proteomes" id="UP001457282"/>
    </source>
</evidence>
<evidence type="ECO:0000313" key="4">
    <source>
        <dbReference type="EMBL" id="KAK9920735.1"/>
    </source>
</evidence>
<dbReference type="GO" id="GO:0140662">
    <property type="term" value="F:ATP-dependent protein folding chaperone"/>
    <property type="evidence" value="ECO:0007669"/>
    <property type="project" value="InterPro"/>
</dbReference>
<evidence type="ECO:0000256" key="2">
    <source>
        <dbReference type="ARBA" id="ARBA00022741"/>
    </source>
</evidence>
<sequence>MDFFNKCMEPVEKCLGDANIDISHVHDVVLAGGSSRIPKVQQLLQNVFKGKQLCKSINPDEAVAYGAAVQAAMLSGNGKGSLQDFNLLDVTPLSLGVRVRDDENFMCVVIPRNTGIPIKKKRTLTTRFDDQSGIDLAIFEGESKTTLDNNLLGKFTLDGIPPAPMGVPRINVMFDIDENGILSVSAKDKFTGQEKGITFMSDIRTL</sequence>
<accession>A0AAW1W761</accession>
<dbReference type="PRINTS" id="PR00301">
    <property type="entry name" value="HEATSHOCK70"/>
</dbReference>
<evidence type="ECO:0000256" key="3">
    <source>
        <dbReference type="ARBA" id="ARBA00022840"/>
    </source>
</evidence>
<name>A0AAW1W761_RUBAR</name>
<evidence type="ECO:0000256" key="1">
    <source>
        <dbReference type="ARBA" id="ARBA00007381"/>
    </source>
</evidence>
<dbReference type="EMBL" id="JBEDUW010000006">
    <property type="protein sequence ID" value="KAK9920735.1"/>
    <property type="molecule type" value="Genomic_DNA"/>
</dbReference>
<dbReference type="InterPro" id="IPR013126">
    <property type="entry name" value="Hsp_70_fam"/>
</dbReference>
<dbReference type="InterPro" id="IPR043129">
    <property type="entry name" value="ATPase_NBD"/>
</dbReference>
<dbReference type="Gene3D" id="3.30.420.40">
    <property type="match status" value="2"/>
</dbReference>
<dbReference type="FunFam" id="3.30.420.40:FF:000028">
    <property type="entry name" value="heat shock 70 kDa protein-like"/>
    <property type="match status" value="1"/>
</dbReference>
<dbReference type="Proteomes" id="UP001457282">
    <property type="component" value="Unassembled WGS sequence"/>
</dbReference>
<dbReference type="InterPro" id="IPR029047">
    <property type="entry name" value="HSP70_peptide-bd_sf"/>
</dbReference>
<proteinExistence type="inferred from homology"/>
<organism evidence="4 5">
    <name type="scientific">Rubus argutus</name>
    <name type="common">Southern blackberry</name>
    <dbReference type="NCBI Taxonomy" id="59490"/>
    <lineage>
        <taxon>Eukaryota</taxon>
        <taxon>Viridiplantae</taxon>
        <taxon>Streptophyta</taxon>
        <taxon>Embryophyta</taxon>
        <taxon>Tracheophyta</taxon>
        <taxon>Spermatophyta</taxon>
        <taxon>Magnoliopsida</taxon>
        <taxon>eudicotyledons</taxon>
        <taxon>Gunneridae</taxon>
        <taxon>Pentapetalae</taxon>
        <taxon>rosids</taxon>
        <taxon>fabids</taxon>
        <taxon>Rosales</taxon>
        <taxon>Rosaceae</taxon>
        <taxon>Rosoideae</taxon>
        <taxon>Rosoideae incertae sedis</taxon>
        <taxon>Rubus</taxon>
    </lineage>
</organism>
<dbReference type="SUPFAM" id="SSF53067">
    <property type="entry name" value="Actin-like ATPase domain"/>
    <property type="match status" value="1"/>
</dbReference>
<dbReference type="PROSITE" id="PS01036">
    <property type="entry name" value="HSP70_3"/>
    <property type="match status" value="1"/>
</dbReference>
<keyword evidence="3" id="KW-0067">ATP-binding</keyword>
<dbReference type="Pfam" id="PF00012">
    <property type="entry name" value="HSP70"/>
    <property type="match status" value="1"/>
</dbReference>